<evidence type="ECO:0000313" key="1">
    <source>
        <dbReference type="EMBL" id="KRY99041.1"/>
    </source>
</evidence>
<evidence type="ECO:0000313" key="2">
    <source>
        <dbReference type="Proteomes" id="UP000054805"/>
    </source>
</evidence>
<protein>
    <submittedName>
        <fullName evidence="1">Uncharacterized protein</fullName>
    </submittedName>
</protein>
<accession>A0A0V1GLR2</accession>
<gene>
    <name evidence="1" type="ORF">T4B_1888</name>
</gene>
<dbReference type="AlphaFoldDB" id="A0A0V1GLR2"/>
<sequence>MQIFICPGASPEDKAWGYDLENSKFLAMPQVK</sequence>
<dbReference type="EMBL" id="JYDS01001390">
    <property type="protein sequence ID" value="KRY99041.1"/>
    <property type="molecule type" value="Genomic_DNA"/>
</dbReference>
<keyword evidence="2" id="KW-1185">Reference proteome</keyword>
<proteinExistence type="predicted"/>
<organism evidence="1 2">
    <name type="scientific">Trichinella pseudospiralis</name>
    <name type="common">Parasitic roundworm</name>
    <dbReference type="NCBI Taxonomy" id="6337"/>
    <lineage>
        <taxon>Eukaryota</taxon>
        <taxon>Metazoa</taxon>
        <taxon>Ecdysozoa</taxon>
        <taxon>Nematoda</taxon>
        <taxon>Enoplea</taxon>
        <taxon>Dorylaimia</taxon>
        <taxon>Trichinellida</taxon>
        <taxon>Trichinellidae</taxon>
        <taxon>Trichinella</taxon>
    </lineage>
</organism>
<dbReference type="Proteomes" id="UP000054805">
    <property type="component" value="Unassembled WGS sequence"/>
</dbReference>
<comment type="caution">
    <text evidence="1">The sequence shown here is derived from an EMBL/GenBank/DDBJ whole genome shotgun (WGS) entry which is preliminary data.</text>
</comment>
<name>A0A0V1GLR2_TRIPS</name>
<reference evidence="1 2" key="1">
    <citation type="submission" date="2015-01" db="EMBL/GenBank/DDBJ databases">
        <title>Evolution of Trichinella species and genotypes.</title>
        <authorList>
            <person name="Korhonen P.K."/>
            <person name="Edoardo P."/>
            <person name="Giuseppe L.R."/>
            <person name="Gasser R.B."/>
        </authorList>
    </citation>
    <scope>NUCLEOTIDE SEQUENCE [LARGE SCALE GENOMIC DNA]</scope>
    <source>
        <strain evidence="1">ISS588</strain>
    </source>
</reference>